<protein>
    <recommendedName>
        <fullName evidence="3">Amino acid transporter</fullName>
    </recommendedName>
</protein>
<dbReference type="SUPFAM" id="SSF81301">
    <property type="entry name" value="Nucleotidyltransferase"/>
    <property type="match status" value="1"/>
</dbReference>
<evidence type="ECO:0000313" key="2">
    <source>
        <dbReference type="Proteomes" id="UP000658127"/>
    </source>
</evidence>
<evidence type="ECO:0000313" key="1">
    <source>
        <dbReference type="EMBL" id="GGN94548.1"/>
    </source>
</evidence>
<dbReference type="Gene3D" id="3.30.460.40">
    <property type="match status" value="1"/>
</dbReference>
<dbReference type="EMBL" id="BMNE01000008">
    <property type="protein sequence ID" value="GGN94548.1"/>
    <property type="molecule type" value="Genomic_DNA"/>
</dbReference>
<dbReference type="InterPro" id="IPR043519">
    <property type="entry name" value="NT_sf"/>
</dbReference>
<name>A0ABQ2KXE1_9NOCA</name>
<accession>A0ABQ2KXE1</accession>
<dbReference type="Proteomes" id="UP000658127">
    <property type="component" value="Unassembled WGS sequence"/>
</dbReference>
<dbReference type="Pfam" id="PF10706">
    <property type="entry name" value="Aminoglyc_resit"/>
    <property type="match status" value="1"/>
</dbReference>
<proteinExistence type="predicted"/>
<dbReference type="InterPro" id="IPR019646">
    <property type="entry name" value="Aminoglyc_AdlTrfase"/>
</dbReference>
<sequence>MSSPDGARPITATEADRRWDPWTPSVVAARLSACTAPWAVAGGWAVDLFAGGISRAHADIEIAVPRADFPEIAAAFPEYEWDIVGDGHLWPFANAADRTDLHQAWLRDPFTGAFHLDVFREPHRGDTWICRRDPTITLPYAELIRTTPSGIPYVIPEVVLLFKAKATRAKDDADFHRVLPLLSEDRRARLSTWLAQVHPEHPWLSRTAAA</sequence>
<reference evidence="2" key="1">
    <citation type="journal article" date="2019" name="Int. J. Syst. Evol. Microbiol.">
        <title>The Global Catalogue of Microorganisms (GCM) 10K type strain sequencing project: providing services to taxonomists for standard genome sequencing and annotation.</title>
        <authorList>
            <consortium name="The Broad Institute Genomics Platform"/>
            <consortium name="The Broad Institute Genome Sequencing Center for Infectious Disease"/>
            <person name="Wu L."/>
            <person name="Ma J."/>
        </authorList>
    </citation>
    <scope>NUCLEOTIDE SEQUENCE [LARGE SCALE GENOMIC DNA]</scope>
    <source>
        <strain evidence="2">CGMCC 4.7329</strain>
    </source>
</reference>
<comment type="caution">
    <text evidence="1">The sequence shown here is derived from an EMBL/GenBank/DDBJ whole genome shotgun (WGS) entry which is preliminary data.</text>
</comment>
<keyword evidence="2" id="KW-1185">Reference proteome</keyword>
<gene>
    <name evidence="1" type="ORF">GCM10011610_57650</name>
</gene>
<dbReference type="RefSeq" id="WP_189033628.1">
    <property type="nucleotide sequence ID" value="NZ_BMNE01000008.1"/>
</dbReference>
<organism evidence="1 2">
    <name type="scientific">Nocardia rhizosphaerihabitans</name>
    <dbReference type="NCBI Taxonomy" id="1691570"/>
    <lineage>
        <taxon>Bacteria</taxon>
        <taxon>Bacillati</taxon>
        <taxon>Actinomycetota</taxon>
        <taxon>Actinomycetes</taxon>
        <taxon>Mycobacteriales</taxon>
        <taxon>Nocardiaceae</taxon>
        <taxon>Nocardia</taxon>
    </lineage>
</organism>
<evidence type="ECO:0008006" key="3">
    <source>
        <dbReference type="Google" id="ProtNLM"/>
    </source>
</evidence>